<evidence type="ECO:0008006" key="5">
    <source>
        <dbReference type="Google" id="ProtNLM"/>
    </source>
</evidence>
<dbReference type="CDD" id="cd00170">
    <property type="entry name" value="SEC14"/>
    <property type="match status" value="1"/>
</dbReference>
<dbReference type="OrthoDB" id="1434354at2759"/>
<name>A0A8J2J899_9HEXA</name>
<protein>
    <recommendedName>
        <fullName evidence="5">SEC14-like protein 2</fullName>
    </recommendedName>
</protein>
<evidence type="ECO:0000313" key="4">
    <source>
        <dbReference type="Proteomes" id="UP000708208"/>
    </source>
</evidence>
<dbReference type="PANTHER" id="PTHR23324">
    <property type="entry name" value="SEC14 RELATED PROTEIN"/>
    <property type="match status" value="1"/>
</dbReference>
<reference evidence="3" key="1">
    <citation type="submission" date="2021-06" db="EMBL/GenBank/DDBJ databases">
        <authorList>
            <person name="Hodson N. C."/>
            <person name="Mongue J. A."/>
            <person name="Jaron S. K."/>
        </authorList>
    </citation>
    <scope>NUCLEOTIDE SEQUENCE</scope>
</reference>
<accession>A0A8J2J899</accession>
<evidence type="ECO:0000259" key="2">
    <source>
        <dbReference type="PROSITE" id="PS50866"/>
    </source>
</evidence>
<feature type="domain" description="CRAL-TRIO" evidence="1">
    <location>
        <begin position="22"/>
        <end position="198"/>
    </location>
</feature>
<proteinExistence type="predicted"/>
<evidence type="ECO:0000313" key="3">
    <source>
        <dbReference type="EMBL" id="CAG7709992.1"/>
    </source>
</evidence>
<dbReference type="AlphaFoldDB" id="A0A8J2J899"/>
<feature type="domain" description="GOLD" evidence="2">
    <location>
        <begin position="219"/>
        <end position="320"/>
    </location>
</feature>
<dbReference type="InterPro" id="IPR051064">
    <property type="entry name" value="SEC14/CRAL-TRIO_domain"/>
</dbReference>
<dbReference type="PANTHER" id="PTHR23324:SF83">
    <property type="entry name" value="SEC14-LIKE PROTEIN 2"/>
    <property type="match status" value="1"/>
</dbReference>
<gene>
    <name evidence="3" type="ORF">AFUS01_LOCUS4972</name>
</gene>
<dbReference type="GO" id="GO:0005737">
    <property type="term" value="C:cytoplasm"/>
    <property type="evidence" value="ECO:0007669"/>
    <property type="project" value="TreeGrafter"/>
</dbReference>
<dbReference type="PROSITE" id="PS50866">
    <property type="entry name" value="GOLD"/>
    <property type="match status" value="1"/>
</dbReference>
<dbReference type="InterPro" id="IPR001251">
    <property type="entry name" value="CRAL-TRIO_dom"/>
</dbReference>
<dbReference type="PROSITE" id="PS50191">
    <property type="entry name" value="CRAL_TRIO"/>
    <property type="match status" value="1"/>
</dbReference>
<comment type="caution">
    <text evidence="3">The sequence shown here is derived from an EMBL/GenBank/DDBJ whole genome shotgun (WGS) entry which is preliminary data.</text>
</comment>
<dbReference type="Proteomes" id="UP000708208">
    <property type="component" value="Unassembled WGS sequence"/>
</dbReference>
<evidence type="ECO:0000259" key="1">
    <source>
        <dbReference type="PROSITE" id="PS50191"/>
    </source>
</evidence>
<sequence length="325" mass="37489">MLRKHLLWRKANSVERLLSWEAPQVLRKEFPFYISGFDKEGSPVFIAPIGKWDIPKIVELKIKGEYQRYIDQVLETAMMLIKHRSKSNKSPTQFIGIADLEGLTYRQFASKEIIELSIEALKRVEANYPEVLKGGYGINAPKIFTVFYALLKPFFSEYTQSKIRLFGSNSDEWRNFLRSHISPDQLPSQYGGSNTTCKTYDQKDGFENFPTCPDLVPDEEMIPVTVEAGDQHEVEVDVRKAQTILKWTFKSIDYDIGFYVVLKNFGKEPDEELVSVKRADAHLSTQHGSIVCETPGKYCLIFSNSYSRVRQKDFLYSFDLLHPPK</sequence>
<dbReference type="InterPro" id="IPR009038">
    <property type="entry name" value="GOLD_dom"/>
</dbReference>
<organism evidence="3 4">
    <name type="scientific">Allacma fusca</name>
    <dbReference type="NCBI Taxonomy" id="39272"/>
    <lineage>
        <taxon>Eukaryota</taxon>
        <taxon>Metazoa</taxon>
        <taxon>Ecdysozoa</taxon>
        <taxon>Arthropoda</taxon>
        <taxon>Hexapoda</taxon>
        <taxon>Collembola</taxon>
        <taxon>Symphypleona</taxon>
        <taxon>Sminthuridae</taxon>
        <taxon>Allacma</taxon>
    </lineage>
</organism>
<keyword evidence="4" id="KW-1185">Reference proteome</keyword>
<dbReference type="Pfam" id="PF00650">
    <property type="entry name" value="CRAL_TRIO"/>
    <property type="match status" value="1"/>
</dbReference>
<dbReference type="SMART" id="SM00516">
    <property type="entry name" value="SEC14"/>
    <property type="match status" value="1"/>
</dbReference>
<dbReference type="EMBL" id="CAJVCH010031542">
    <property type="protein sequence ID" value="CAG7709992.1"/>
    <property type="molecule type" value="Genomic_DNA"/>
</dbReference>